<keyword evidence="2" id="KW-0238">DNA-binding</keyword>
<evidence type="ECO:0000256" key="3">
    <source>
        <dbReference type="ARBA" id="ARBA00023163"/>
    </source>
</evidence>
<feature type="region of interest" description="Disordered" evidence="4">
    <location>
        <begin position="1"/>
        <end position="34"/>
    </location>
</feature>
<dbReference type="SMART" id="SM00382">
    <property type="entry name" value="AAA"/>
    <property type="match status" value="1"/>
</dbReference>
<proteinExistence type="predicted"/>
<evidence type="ECO:0000313" key="7">
    <source>
        <dbReference type="Proteomes" id="UP001519291"/>
    </source>
</evidence>
<evidence type="ECO:0000256" key="1">
    <source>
        <dbReference type="ARBA" id="ARBA00023015"/>
    </source>
</evidence>
<dbReference type="InterPro" id="IPR000792">
    <property type="entry name" value="Tscrpt_reg_LuxR_C"/>
</dbReference>
<dbReference type="Pfam" id="PF25873">
    <property type="entry name" value="WHD_MalT"/>
    <property type="match status" value="1"/>
</dbReference>
<dbReference type="SMART" id="SM00421">
    <property type="entry name" value="HTH_LUXR"/>
    <property type="match status" value="1"/>
</dbReference>
<protein>
    <submittedName>
        <fullName evidence="6">LuxR family maltose regulon positive regulatory protein</fullName>
    </submittedName>
</protein>
<dbReference type="InterPro" id="IPR003593">
    <property type="entry name" value="AAA+_ATPase"/>
</dbReference>
<dbReference type="Gene3D" id="3.40.50.300">
    <property type="entry name" value="P-loop containing nucleotide triphosphate hydrolases"/>
    <property type="match status" value="1"/>
</dbReference>
<comment type="caution">
    <text evidence="6">The sequence shown here is derived from an EMBL/GenBank/DDBJ whole genome shotgun (WGS) entry which is preliminary data.</text>
</comment>
<name>A0ABS4XYG6_9ACTN</name>
<dbReference type="InterPro" id="IPR041664">
    <property type="entry name" value="AAA_16"/>
</dbReference>
<dbReference type="Gene3D" id="1.10.10.10">
    <property type="entry name" value="Winged helix-like DNA-binding domain superfamily/Winged helix DNA-binding domain"/>
    <property type="match status" value="1"/>
</dbReference>
<dbReference type="Pfam" id="PF17874">
    <property type="entry name" value="TPR_MalT"/>
    <property type="match status" value="1"/>
</dbReference>
<keyword evidence="7" id="KW-1185">Reference proteome</keyword>
<dbReference type="PANTHER" id="PTHR44688:SF16">
    <property type="entry name" value="DNA-BINDING TRANSCRIPTIONAL ACTIVATOR DEVR_DOSR"/>
    <property type="match status" value="1"/>
</dbReference>
<dbReference type="Gene3D" id="1.25.40.10">
    <property type="entry name" value="Tetratricopeptide repeat domain"/>
    <property type="match status" value="1"/>
</dbReference>
<dbReference type="Pfam" id="PF00196">
    <property type="entry name" value="GerE"/>
    <property type="match status" value="1"/>
</dbReference>
<dbReference type="InterPro" id="IPR011990">
    <property type="entry name" value="TPR-like_helical_dom_sf"/>
</dbReference>
<dbReference type="InterPro" id="IPR027417">
    <property type="entry name" value="P-loop_NTPase"/>
</dbReference>
<dbReference type="PRINTS" id="PR00038">
    <property type="entry name" value="HTHLUXR"/>
</dbReference>
<dbReference type="CDD" id="cd06170">
    <property type="entry name" value="LuxR_C_like"/>
    <property type="match status" value="1"/>
</dbReference>
<dbReference type="SUPFAM" id="SSF48452">
    <property type="entry name" value="TPR-like"/>
    <property type="match status" value="1"/>
</dbReference>
<dbReference type="GeneID" id="91567754"/>
<sequence length="917" mass="97878">MPTSGFPAGTEGFPAVTEEGKGSHAGHTPGRRPVGTATEAALAWSGDPLLTSKVSVPVLPGTCVPRQRLLDRLSGGVNGPLTLVSGPAGAGKTTLAVSWAHLTTPPGPVAWLTLDTDDNAPGVFWSYVLEAFRRALPSLPATIGTPTSPDSIGRSLLVRLASAVEHLPHPVVLVLDDMAKAPGREVSKGLGFLLEHAGPQLRLVLIGRVDPRLPLHRYRAEGRLTEIRGADLTFTPDEAATLLRQHDPATTDSTVGTLTSRTEGWAAGLRLCALAMRKSGDPDGFARSFAASEHAVADYLLAEVLEVQPAATRKLLLRTSILDQVHPELANALTGRQDAEEILARLVREGAFVEPVADTRWCRFRPLFAKVLQAHLRSRRPGLAPRLHGRAARWLADAGRPAEALGHATAAGDWSYGAAEAVRNLMVGSLLAGPDEDRLPALFSRMPDDTPGVEPALVAGACRLAGRDLEGCRERLTAAERFMNSGSTPLGPEAGLTHALLKLLCESYGPESGATPGAAAEAMARNAGHMTARVAGGRTEEHPELTALRLHGLACALLRSGRLDDARRAFTDAVEACADDATHLVLHASFGKLALTESAVGALTAAEDHAVRSLTVADRHGMPPARRSGAGHLALAALSFERDDPRTARHHLERAMASPDAHDDPVMVAESAVLRSRLELTQGRWEAALTALGDPGQPPMTWPAERLAVARSHAVLAHGDHEAAVAALHGGDGDGPALTVALAHAHLAAGRIDRARRLLAHADRSHRSSLVDHVRIRLLRARIAMLGDDPRAAHAPLAQALDAARPEQLRRPFTEAGPWLRHLLERADGEDTSRLSRSWLSTRCPDGPRTPAFVEPLSGREREVLACVARMLSTNEIADELHLSVNTVKTHLRSVYRKLCVSRRREAVELGKELHLL</sequence>
<dbReference type="EMBL" id="JAGIOH010000001">
    <property type="protein sequence ID" value="MBP2401415.1"/>
    <property type="molecule type" value="Genomic_DNA"/>
</dbReference>
<organism evidence="6 7">
    <name type="scientific">Streptomyces syringium</name>
    <dbReference type="NCBI Taxonomy" id="76729"/>
    <lineage>
        <taxon>Bacteria</taxon>
        <taxon>Bacillati</taxon>
        <taxon>Actinomycetota</taxon>
        <taxon>Actinomycetes</taxon>
        <taxon>Kitasatosporales</taxon>
        <taxon>Streptomycetaceae</taxon>
        <taxon>Streptomyces</taxon>
    </lineage>
</organism>
<dbReference type="SUPFAM" id="SSF46894">
    <property type="entry name" value="C-terminal effector domain of the bipartite response regulators"/>
    <property type="match status" value="1"/>
</dbReference>
<reference evidence="6 7" key="1">
    <citation type="submission" date="2021-03" db="EMBL/GenBank/DDBJ databases">
        <title>Sequencing the genomes of 1000 actinobacteria strains.</title>
        <authorList>
            <person name="Klenk H.-P."/>
        </authorList>
    </citation>
    <scope>NUCLEOTIDE SEQUENCE [LARGE SCALE GENOMIC DNA]</scope>
    <source>
        <strain evidence="6 7">DSM 41480</strain>
    </source>
</reference>
<evidence type="ECO:0000256" key="2">
    <source>
        <dbReference type="ARBA" id="ARBA00023125"/>
    </source>
</evidence>
<dbReference type="InterPro" id="IPR059106">
    <property type="entry name" value="WHD_MalT"/>
</dbReference>
<feature type="domain" description="HTH luxR-type" evidence="5">
    <location>
        <begin position="850"/>
        <end position="915"/>
    </location>
</feature>
<dbReference type="Proteomes" id="UP001519291">
    <property type="component" value="Unassembled WGS sequence"/>
</dbReference>
<evidence type="ECO:0000259" key="5">
    <source>
        <dbReference type="PROSITE" id="PS50043"/>
    </source>
</evidence>
<dbReference type="InterPro" id="IPR041617">
    <property type="entry name" value="TPR_MalT"/>
</dbReference>
<gene>
    <name evidence="6" type="ORF">JO379_000884</name>
</gene>
<dbReference type="PROSITE" id="PS50043">
    <property type="entry name" value="HTH_LUXR_2"/>
    <property type="match status" value="1"/>
</dbReference>
<dbReference type="RefSeq" id="WP_209513971.1">
    <property type="nucleotide sequence ID" value="NZ_JAGIOH010000001.1"/>
</dbReference>
<dbReference type="PANTHER" id="PTHR44688">
    <property type="entry name" value="DNA-BINDING TRANSCRIPTIONAL ACTIVATOR DEVR_DOSR"/>
    <property type="match status" value="1"/>
</dbReference>
<keyword evidence="1" id="KW-0805">Transcription regulation</keyword>
<evidence type="ECO:0000256" key="4">
    <source>
        <dbReference type="SAM" id="MobiDB-lite"/>
    </source>
</evidence>
<keyword evidence="3" id="KW-0804">Transcription</keyword>
<dbReference type="SUPFAM" id="SSF52540">
    <property type="entry name" value="P-loop containing nucleoside triphosphate hydrolases"/>
    <property type="match status" value="1"/>
</dbReference>
<evidence type="ECO:0000313" key="6">
    <source>
        <dbReference type="EMBL" id="MBP2401415.1"/>
    </source>
</evidence>
<accession>A0ABS4XYG6</accession>
<dbReference type="InterPro" id="IPR016032">
    <property type="entry name" value="Sig_transdc_resp-reg_C-effctor"/>
</dbReference>
<dbReference type="InterPro" id="IPR036388">
    <property type="entry name" value="WH-like_DNA-bd_sf"/>
</dbReference>
<dbReference type="Pfam" id="PF13191">
    <property type="entry name" value="AAA_16"/>
    <property type="match status" value="1"/>
</dbReference>